<dbReference type="InterPro" id="IPR007402">
    <property type="entry name" value="DUF455"/>
</dbReference>
<dbReference type="PANTHER" id="PTHR42782">
    <property type="entry name" value="SI:CH73-314G15.3"/>
    <property type="match status" value="1"/>
</dbReference>
<dbReference type="OrthoDB" id="9778629at2"/>
<evidence type="ECO:0000313" key="1">
    <source>
        <dbReference type="EMBL" id="ANV98484.1"/>
    </source>
</evidence>
<keyword evidence="2" id="KW-1185">Reference proteome</keyword>
<dbReference type="STRING" id="222136.BBW65_06585"/>
<sequence length="265" mass="31080">MNLFEWLETILQTSDIPTRFGLFEQGYQDFKHQPLAHTAQWQITPIQEPIYANICKILHPTKISRDKQLKSDQSMARFLHSIAHIEYSAFDLALDASYRFRHLPRTYYEHWLEVANEEKRHFTLLNQHLEALGYTYGDFPVHTHLFDAMKHTPLFADRMAVVHRGLEAGGLDANPFVCQKVLSSLHPLSPKILETLHIILNDEISHVQKGDIWWKYSNDSRSFVEILRQHHYPPPKILNQEARLRCGFSQEELEALQNFHKESIC</sequence>
<dbReference type="Pfam" id="PF04305">
    <property type="entry name" value="DUF455"/>
    <property type="match status" value="1"/>
</dbReference>
<dbReference type="PIRSF" id="PIRSF012318">
    <property type="entry name" value="UCP012318"/>
    <property type="match status" value="1"/>
</dbReference>
<organism evidence="1 2">
    <name type="scientific">Helicobacter enhydrae</name>
    <dbReference type="NCBI Taxonomy" id="222136"/>
    <lineage>
        <taxon>Bacteria</taxon>
        <taxon>Pseudomonadati</taxon>
        <taxon>Campylobacterota</taxon>
        <taxon>Epsilonproteobacteria</taxon>
        <taxon>Campylobacterales</taxon>
        <taxon>Helicobacteraceae</taxon>
        <taxon>Helicobacter</taxon>
    </lineage>
</organism>
<dbReference type="InterPro" id="IPR011197">
    <property type="entry name" value="UCP012318"/>
</dbReference>
<accession>A0A1B1U6R1</accession>
<reference evidence="2" key="1">
    <citation type="submission" date="2016-07" db="EMBL/GenBank/DDBJ databases">
        <authorList>
            <person name="Florea S."/>
            <person name="Webb J.S."/>
            <person name="Jaromczyk J."/>
            <person name="Schardl C.L."/>
        </authorList>
    </citation>
    <scope>NUCLEOTIDE SEQUENCE [LARGE SCALE GENOMIC DNA]</scope>
    <source>
        <strain evidence="2">MIT 01-6242</strain>
    </source>
</reference>
<proteinExistence type="predicted"/>
<dbReference type="Proteomes" id="UP000092884">
    <property type="component" value="Chromosome"/>
</dbReference>
<dbReference type="InterPro" id="IPR009078">
    <property type="entry name" value="Ferritin-like_SF"/>
</dbReference>
<dbReference type="RefSeq" id="WP_066341285.1">
    <property type="nucleotide sequence ID" value="NZ_CP016503.1"/>
</dbReference>
<dbReference type="SUPFAM" id="SSF47240">
    <property type="entry name" value="Ferritin-like"/>
    <property type="match status" value="1"/>
</dbReference>
<evidence type="ECO:0008006" key="3">
    <source>
        <dbReference type="Google" id="ProtNLM"/>
    </source>
</evidence>
<dbReference type="PANTHER" id="PTHR42782:SF4">
    <property type="entry name" value="DUF455 DOMAIN-CONTAINING PROTEIN"/>
    <property type="match status" value="1"/>
</dbReference>
<protein>
    <recommendedName>
        <fullName evidence="3">Ferritin-like domain-containing protein</fullName>
    </recommendedName>
</protein>
<name>A0A1B1U6R1_9HELI</name>
<gene>
    <name evidence="1" type="ORF">BBW65_06585</name>
</gene>
<dbReference type="EMBL" id="CP016503">
    <property type="protein sequence ID" value="ANV98484.1"/>
    <property type="molecule type" value="Genomic_DNA"/>
</dbReference>
<dbReference type="KEGG" id="het:BBW65_06585"/>
<evidence type="ECO:0000313" key="2">
    <source>
        <dbReference type="Proteomes" id="UP000092884"/>
    </source>
</evidence>
<dbReference type="CDD" id="cd00657">
    <property type="entry name" value="Ferritin_like"/>
    <property type="match status" value="1"/>
</dbReference>
<dbReference type="AlphaFoldDB" id="A0A1B1U6R1"/>